<dbReference type="AlphaFoldDB" id="A0A644T3U6"/>
<sequence>MRRPLVILAVTLLAALMAGCSTMEISNPFTNDPLTGGVDTGTSQLLGVPTPAGMQRFPTHGYQTAGAGGAQGLEIFRGDADMGFVAQIMFTGLQGQGWHLRMAQRKGIRSIYVYERGSTMATLTIERETMGTVLAIWVADRMPDGATLPMQENTGASGYGGGNSGSSSGYSESSGGGGGMNSSPKPGFTESWGGNKGGLQERNL</sequence>
<organism evidence="2">
    <name type="scientific">bioreactor metagenome</name>
    <dbReference type="NCBI Taxonomy" id="1076179"/>
    <lineage>
        <taxon>unclassified sequences</taxon>
        <taxon>metagenomes</taxon>
        <taxon>ecological metagenomes</taxon>
    </lineage>
</organism>
<comment type="caution">
    <text evidence="2">The sequence shown here is derived from an EMBL/GenBank/DDBJ whole genome shotgun (WGS) entry which is preliminary data.</text>
</comment>
<accession>A0A644T3U6</accession>
<gene>
    <name evidence="2" type="ORF">SDC9_06745</name>
</gene>
<dbReference type="EMBL" id="VSSQ01000014">
    <property type="protein sequence ID" value="MPL61177.1"/>
    <property type="molecule type" value="Genomic_DNA"/>
</dbReference>
<proteinExistence type="predicted"/>
<evidence type="ECO:0008006" key="3">
    <source>
        <dbReference type="Google" id="ProtNLM"/>
    </source>
</evidence>
<evidence type="ECO:0000313" key="2">
    <source>
        <dbReference type="EMBL" id="MPL61177.1"/>
    </source>
</evidence>
<reference evidence="2" key="1">
    <citation type="submission" date="2019-08" db="EMBL/GenBank/DDBJ databases">
        <authorList>
            <person name="Kucharzyk K."/>
            <person name="Murdoch R.W."/>
            <person name="Higgins S."/>
            <person name="Loffler F."/>
        </authorList>
    </citation>
    <scope>NUCLEOTIDE SEQUENCE</scope>
</reference>
<evidence type="ECO:0000256" key="1">
    <source>
        <dbReference type="SAM" id="MobiDB-lite"/>
    </source>
</evidence>
<name>A0A644T3U6_9ZZZZ</name>
<feature type="region of interest" description="Disordered" evidence="1">
    <location>
        <begin position="147"/>
        <end position="204"/>
    </location>
</feature>
<protein>
    <recommendedName>
        <fullName evidence="3">Lipoprotein</fullName>
    </recommendedName>
</protein>
<dbReference type="PROSITE" id="PS51257">
    <property type="entry name" value="PROKAR_LIPOPROTEIN"/>
    <property type="match status" value="1"/>
</dbReference>